<accession>A0A084B5X7</accession>
<evidence type="ECO:0000313" key="2">
    <source>
        <dbReference type="EMBL" id="KEY72956.1"/>
    </source>
</evidence>
<dbReference type="EMBL" id="KL647970">
    <property type="protein sequence ID" value="KEY72956.1"/>
    <property type="molecule type" value="Genomic_DNA"/>
</dbReference>
<evidence type="ECO:0000313" key="3">
    <source>
        <dbReference type="Proteomes" id="UP000028045"/>
    </source>
</evidence>
<name>A0A084B5X7_STACB</name>
<evidence type="ECO:0000256" key="1">
    <source>
        <dbReference type="SAM" id="MobiDB-lite"/>
    </source>
</evidence>
<keyword evidence="3" id="KW-1185">Reference proteome</keyword>
<dbReference type="AlphaFoldDB" id="A0A084B5X7"/>
<dbReference type="HOGENOM" id="CLU_797341_0_0_1"/>
<reference evidence="2 3" key="1">
    <citation type="journal article" date="2014" name="BMC Genomics">
        <title>Comparative genome sequencing reveals chemotype-specific gene clusters in the toxigenic black mold Stachybotrys.</title>
        <authorList>
            <person name="Semeiks J."/>
            <person name="Borek D."/>
            <person name="Otwinowski Z."/>
            <person name="Grishin N.V."/>
        </authorList>
    </citation>
    <scope>NUCLEOTIDE SEQUENCE [LARGE SCALE GENOMIC DNA]</scope>
    <source>
        <strain evidence="3">CBS 109288 / IBT 7711</strain>
    </source>
</reference>
<dbReference type="Proteomes" id="UP000028045">
    <property type="component" value="Unassembled WGS sequence"/>
</dbReference>
<gene>
    <name evidence="2" type="ORF">S7711_07921</name>
</gene>
<proteinExistence type="predicted"/>
<sequence length="366" mass="37913">MGSGPVSPPITHLDVRSLPCRGKLSDILPSHQSPVFDATAVNITHGAIANDFPCPIHITGQATAGRIKQRVAWISELKYPVYISSFTSANPSPSPATASPSLALLQRTYRSAPYAATTSPTSSSAAPQYISSLAILRLPPPPSDASPVPRTSATSRPYASTSTSRLVSRASLPVLTLRTAQSSGPEHDCHSVKAGRTVALPAVLDRMKSVLLVKSCAVATTRPLALPLAMLMVGVDFAGFQKAAGRRLGPSLASALAVMASLGVYSPMNKGVRPSPDETPGHATSYSFTLLSPSSTARGKLMVQSCCISYTVVGCTVAYLDANPLTHASVMGLVGGGPIGDRAIRCWGPVWGAAIRAGSISSSELA</sequence>
<organism evidence="2 3">
    <name type="scientific">Stachybotrys chartarum (strain CBS 109288 / IBT 7711)</name>
    <name type="common">Toxic black mold</name>
    <name type="synonym">Stilbospora chartarum</name>
    <dbReference type="NCBI Taxonomy" id="1280523"/>
    <lineage>
        <taxon>Eukaryota</taxon>
        <taxon>Fungi</taxon>
        <taxon>Dikarya</taxon>
        <taxon>Ascomycota</taxon>
        <taxon>Pezizomycotina</taxon>
        <taxon>Sordariomycetes</taxon>
        <taxon>Hypocreomycetidae</taxon>
        <taxon>Hypocreales</taxon>
        <taxon>Stachybotryaceae</taxon>
        <taxon>Stachybotrys</taxon>
    </lineage>
</organism>
<protein>
    <submittedName>
        <fullName evidence="2">Uncharacterized protein</fullName>
    </submittedName>
</protein>
<feature type="region of interest" description="Disordered" evidence="1">
    <location>
        <begin position="140"/>
        <end position="160"/>
    </location>
</feature>
<feature type="compositionally biased region" description="Polar residues" evidence="1">
    <location>
        <begin position="151"/>
        <end position="160"/>
    </location>
</feature>